<dbReference type="Proteomes" id="UP000199645">
    <property type="component" value="Unassembled WGS sequence"/>
</dbReference>
<organism evidence="2 3">
    <name type="scientific">Actinoplanes philippinensis</name>
    <dbReference type="NCBI Taxonomy" id="35752"/>
    <lineage>
        <taxon>Bacteria</taxon>
        <taxon>Bacillati</taxon>
        <taxon>Actinomycetota</taxon>
        <taxon>Actinomycetes</taxon>
        <taxon>Micromonosporales</taxon>
        <taxon>Micromonosporaceae</taxon>
        <taxon>Actinoplanes</taxon>
    </lineage>
</organism>
<reference evidence="2 3" key="1">
    <citation type="submission" date="2016-10" db="EMBL/GenBank/DDBJ databases">
        <authorList>
            <person name="de Groot N.N."/>
        </authorList>
    </citation>
    <scope>NUCLEOTIDE SEQUENCE [LARGE SCALE GENOMIC DNA]</scope>
    <source>
        <strain evidence="2 3">DSM 43019</strain>
    </source>
</reference>
<evidence type="ECO:0000313" key="2">
    <source>
        <dbReference type="EMBL" id="SFE90048.1"/>
    </source>
</evidence>
<dbReference type="SUPFAM" id="SSF48452">
    <property type="entry name" value="TPR-like"/>
    <property type="match status" value="1"/>
</dbReference>
<gene>
    <name evidence="2" type="ORF">SAMN05421541_104327</name>
</gene>
<dbReference type="Pfam" id="PF13432">
    <property type="entry name" value="TPR_16"/>
    <property type="match status" value="2"/>
</dbReference>
<name>A0A1I2EC41_9ACTN</name>
<dbReference type="OrthoDB" id="5477158at2"/>
<dbReference type="InterPro" id="IPR011990">
    <property type="entry name" value="TPR-like_helical_dom_sf"/>
</dbReference>
<accession>A0A1I2EC41</accession>
<dbReference type="RefSeq" id="WP_093613060.1">
    <property type="nucleotide sequence ID" value="NZ_BOMT01000030.1"/>
</dbReference>
<dbReference type="Gene3D" id="1.25.40.10">
    <property type="entry name" value="Tetratricopeptide repeat domain"/>
    <property type="match status" value="3"/>
</dbReference>
<keyword evidence="1" id="KW-0732">Signal</keyword>
<feature type="chain" id="PRO_5039671396" evidence="1">
    <location>
        <begin position="22"/>
        <end position="437"/>
    </location>
</feature>
<dbReference type="PANTHER" id="PTHR44998">
    <property type="match status" value="1"/>
</dbReference>
<dbReference type="EMBL" id="FONV01000004">
    <property type="protein sequence ID" value="SFE90048.1"/>
    <property type="molecule type" value="Genomic_DNA"/>
</dbReference>
<feature type="signal peptide" evidence="1">
    <location>
        <begin position="1"/>
        <end position="21"/>
    </location>
</feature>
<evidence type="ECO:0000256" key="1">
    <source>
        <dbReference type="SAM" id="SignalP"/>
    </source>
</evidence>
<sequence length="437" mass="46012">MRRTLIRIGLSAALAVGLLGAAAVVTRPDAPVPAAQVTAQQPVDVLAQRIARVQQQLRAVPGDWPGWAALGAAYLEQARITADPGLYPKAEEAAHRSLRLRPDDNGDGLVVLGALANARHDFAAARDLAHQALSVNDHDADAYGVLADALTQLGDAPAATDAVQRMLDLRPGLAAYARASYDLELRGQVTEAETLMHQALSGAVDRHDVAFCRSQLGDLAFGRGDLDAAEASYTAALAADPAAFGAQHGMARVHAARGDLTGAIRGYGDLVARMPVTSTLLEYATVLRLAGRPTEADQQVTLAAAAERLFAANGGTDRLAAAELALAQNRPDDAVTAARAEWERRRHPDVADMLAWSLHTAGRDAEALPYARRAVAGGARPAVYAYHLGMILLGLDQRDAARTALSRALDTNPYFSPVDGPLARRALAGLRTSGGNR</sequence>
<proteinExistence type="predicted"/>
<keyword evidence="3" id="KW-1185">Reference proteome</keyword>
<dbReference type="InterPro" id="IPR019734">
    <property type="entry name" value="TPR_rpt"/>
</dbReference>
<dbReference type="STRING" id="35752.SAMN05421541_104327"/>
<evidence type="ECO:0000313" key="3">
    <source>
        <dbReference type="Proteomes" id="UP000199645"/>
    </source>
</evidence>
<dbReference type="SMART" id="SM00028">
    <property type="entry name" value="TPR"/>
    <property type="match status" value="5"/>
</dbReference>
<dbReference type="Pfam" id="PF13181">
    <property type="entry name" value="TPR_8"/>
    <property type="match status" value="1"/>
</dbReference>
<dbReference type="PANTHER" id="PTHR44998:SF1">
    <property type="entry name" value="UDP-N-ACETYLGLUCOSAMINE--PEPTIDE N-ACETYLGLUCOSAMINYLTRANSFERASE 110 KDA SUBUNIT"/>
    <property type="match status" value="1"/>
</dbReference>
<dbReference type="AlphaFoldDB" id="A0A1I2EC41"/>
<protein>
    <submittedName>
        <fullName evidence="2">Tetratricopeptide repeat-containing protein</fullName>
    </submittedName>
</protein>